<evidence type="ECO:0000313" key="1">
    <source>
        <dbReference type="EMBL" id="GBO28307.1"/>
    </source>
</evidence>
<dbReference type="Proteomes" id="UP000499080">
    <property type="component" value="Unassembled WGS sequence"/>
</dbReference>
<reference evidence="1 3" key="1">
    <citation type="journal article" date="2019" name="Sci. Rep.">
        <title>Orb-weaving spider Araneus ventricosus genome elucidates the spidroin gene catalogue.</title>
        <authorList>
            <person name="Kono N."/>
            <person name="Nakamura H."/>
            <person name="Ohtoshi R."/>
            <person name="Moran D.A.P."/>
            <person name="Shinohara A."/>
            <person name="Yoshida Y."/>
            <person name="Fujiwara M."/>
            <person name="Mori M."/>
            <person name="Tomita M."/>
            <person name="Arakawa K."/>
        </authorList>
    </citation>
    <scope>NUCLEOTIDE SEQUENCE [LARGE SCALE GENOMIC DNA]</scope>
</reference>
<proteinExistence type="predicted"/>
<comment type="caution">
    <text evidence="1">The sequence shown here is derived from an EMBL/GenBank/DDBJ whole genome shotgun (WGS) entry which is preliminary data.</text>
</comment>
<gene>
    <name evidence="2" type="ORF">AVEN_208405_1</name>
    <name evidence="1" type="ORF">AVEN_97535_1</name>
</gene>
<dbReference type="EMBL" id="BGPR01051351">
    <property type="protein sequence ID" value="GBO28307.1"/>
    <property type="molecule type" value="Genomic_DNA"/>
</dbReference>
<keyword evidence="3" id="KW-1185">Reference proteome</keyword>
<dbReference type="InterPro" id="IPR032675">
    <property type="entry name" value="LRR_dom_sf"/>
</dbReference>
<dbReference type="EMBL" id="BGPR01051356">
    <property type="protein sequence ID" value="GBO28313.1"/>
    <property type="molecule type" value="Genomic_DNA"/>
</dbReference>
<name>A0A4Y2VX04_ARAVE</name>
<dbReference type="Gene3D" id="3.80.10.10">
    <property type="entry name" value="Ribonuclease Inhibitor"/>
    <property type="match status" value="1"/>
</dbReference>
<evidence type="ECO:0000313" key="3">
    <source>
        <dbReference type="Proteomes" id="UP000499080"/>
    </source>
</evidence>
<accession>A0A4Y2VX04</accession>
<evidence type="ECO:0000313" key="2">
    <source>
        <dbReference type="EMBL" id="GBO28313.1"/>
    </source>
</evidence>
<evidence type="ECO:0008006" key="4">
    <source>
        <dbReference type="Google" id="ProtNLM"/>
    </source>
</evidence>
<sequence>MSLVSRNWSEGFGLPPGCETFKFSLTKSQLSMHTCPVMEFVHKYSSMFLHVEIEYIHRSKEENLIKRWCWHFIEFLQILTSNSQLISIQFLNLSECFEHIDTATYANICGRIFLLLGSQHHLNRVEFRLCSFRFPEGVEILRKLTENSRESLTHLVLLEFISYEPMDNVILSFQDSLVISLSTAAQNQLPSLVDFPSLTTLEIDYSFIFVNMVARHSTAIQTVQLVLSKIILHYDNKIMPIDFRGLTSTDWRLLKTLCPDLQVEFIIHTDSPSRREVEFLIAPNMPITMLEYACETFDMEMETGVLFDHLLACKNSDNLVFLKLLWASPIPVSTLIPFLQACRNLKCLELSVQYSANGLDILMQSLLENRPESLQKVLIHILEFEDEDYENWMRLASQYMSRLELEGLNAKVDSGF</sequence>
<dbReference type="AlphaFoldDB" id="A0A4Y2VX04"/>
<protein>
    <recommendedName>
        <fullName evidence="4">F-box domain-containing protein</fullName>
    </recommendedName>
</protein>
<dbReference type="OrthoDB" id="6409609at2759"/>
<organism evidence="1 3">
    <name type="scientific">Araneus ventricosus</name>
    <name type="common">Orbweaver spider</name>
    <name type="synonym">Epeira ventricosa</name>
    <dbReference type="NCBI Taxonomy" id="182803"/>
    <lineage>
        <taxon>Eukaryota</taxon>
        <taxon>Metazoa</taxon>
        <taxon>Ecdysozoa</taxon>
        <taxon>Arthropoda</taxon>
        <taxon>Chelicerata</taxon>
        <taxon>Arachnida</taxon>
        <taxon>Araneae</taxon>
        <taxon>Araneomorphae</taxon>
        <taxon>Entelegynae</taxon>
        <taxon>Araneoidea</taxon>
        <taxon>Araneidae</taxon>
        <taxon>Araneus</taxon>
    </lineage>
</organism>